<dbReference type="PANTHER" id="PTHR36456">
    <property type="entry name" value="UPF0232 PROTEIN SCO3875"/>
    <property type="match status" value="1"/>
</dbReference>
<keyword evidence="3" id="KW-1185">Reference proteome</keyword>
<reference evidence="2 3" key="1">
    <citation type="submission" date="2018-09" db="EMBL/GenBank/DDBJ databases">
        <title>Novel species of Arthrobacter.</title>
        <authorList>
            <person name="Liu Q."/>
            <person name="Xin Y.-H."/>
        </authorList>
    </citation>
    <scope>NUCLEOTIDE SEQUENCE [LARGE SCALE GENOMIC DNA]</scope>
    <source>
        <strain evidence="2 3">Hz2</strain>
    </source>
</reference>
<comment type="caution">
    <text evidence="2">The sequence shown here is derived from an EMBL/GenBank/DDBJ whole genome shotgun (WGS) entry which is preliminary data.</text>
</comment>
<feature type="region of interest" description="Disordered" evidence="1">
    <location>
        <begin position="1"/>
        <end position="123"/>
    </location>
</feature>
<proteinExistence type="predicted"/>
<dbReference type="InterPro" id="IPR007922">
    <property type="entry name" value="DciA-like"/>
</dbReference>
<organism evidence="2 3">
    <name type="scientific">Arthrobacter cheniae</name>
    <dbReference type="NCBI Taxonomy" id="1258888"/>
    <lineage>
        <taxon>Bacteria</taxon>
        <taxon>Bacillati</taxon>
        <taxon>Actinomycetota</taxon>
        <taxon>Actinomycetes</taxon>
        <taxon>Micrococcales</taxon>
        <taxon>Micrococcaceae</taxon>
        <taxon>Arthrobacter</taxon>
    </lineage>
</organism>
<dbReference type="AlphaFoldDB" id="A0A3A5M891"/>
<accession>A0A3A5M891</accession>
<protein>
    <submittedName>
        <fullName evidence="2">DUF721 domain-containing protein</fullName>
    </submittedName>
</protein>
<dbReference type="Proteomes" id="UP000272560">
    <property type="component" value="Unassembled WGS sequence"/>
</dbReference>
<dbReference type="Pfam" id="PF05258">
    <property type="entry name" value="DciA"/>
    <property type="match status" value="1"/>
</dbReference>
<name>A0A3A5M891_9MICC</name>
<dbReference type="PANTHER" id="PTHR36456:SF1">
    <property type="entry name" value="UPF0232 PROTEIN SCO3875"/>
    <property type="match status" value="1"/>
</dbReference>
<evidence type="ECO:0000313" key="2">
    <source>
        <dbReference type="EMBL" id="RJT80193.1"/>
    </source>
</evidence>
<evidence type="ECO:0000313" key="3">
    <source>
        <dbReference type="Proteomes" id="UP000272560"/>
    </source>
</evidence>
<sequence>MGEHLQTAVQDTNRGRRPPKAGIAVIRVSEQRPPEDSAKGDAGTPPAPDRRRTSADDGEEPDVAPAEAQGFPEQDAPQALLNRLRNASQSRGTPREAGTKRTAKSGRRRYSPEPVYGGRDPEGVGNVFSRMLAERGWKSPVAVGSVLSRWSEIVGADIAAHCVPESFDADTVLVRCDSTAWATQLRLITPQVLKRFEAELGAGVVTRLSVVGPAAPSWRKGGRTVKGRGPRDTYG</sequence>
<dbReference type="OrthoDB" id="5516926at2"/>
<feature type="compositionally biased region" description="Basic and acidic residues" evidence="1">
    <location>
        <begin position="29"/>
        <end position="39"/>
    </location>
</feature>
<dbReference type="EMBL" id="QZVT01000004">
    <property type="protein sequence ID" value="RJT80193.1"/>
    <property type="molecule type" value="Genomic_DNA"/>
</dbReference>
<evidence type="ECO:0000256" key="1">
    <source>
        <dbReference type="SAM" id="MobiDB-lite"/>
    </source>
</evidence>
<gene>
    <name evidence="2" type="ORF">D6T63_10065</name>
</gene>